<proteinExistence type="predicted"/>
<evidence type="ECO:0000313" key="2">
    <source>
        <dbReference type="Proteomes" id="UP000193642"/>
    </source>
</evidence>
<protein>
    <submittedName>
        <fullName evidence="1">Uncharacterized protein</fullName>
    </submittedName>
</protein>
<sequence length="70" mass="7481">MQSDDKPENCVLTTSKTTTSPVSMIPVAVQSTTTSKPAQINVFVSEAKAGFVRLFLRQSLSSLSSFLAAE</sequence>
<dbReference type="AlphaFoldDB" id="A0A1Y2C1N0"/>
<dbReference type="EMBL" id="MCGO01000034">
    <property type="protein sequence ID" value="ORY40804.1"/>
    <property type="molecule type" value="Genomic_DNA"/>
</dbReference>
<reference evidence="1 2" key="1">
    <citation type="submission" date="2016-07" db="EMBL/GenBank/DDBJ databases">
        <title>Pervasive Adenine N6-methylation of Active Genes in Fungi.</title>
        <authorList>
            <consortium name="DOE Joint Genome Institute"/>
            <person name="Mondo S.J."/>
            <person name="Dannebaum R.O."/>
            <person name="Kuo R.C."/>
            <person name="Labutti K."/>
            <person name="Haridas S."/>
            <person name="Kuo A."/>
            <person name="Salamov A."/>
            <person name="Ahrendt S.R."/>
            <person name="Lipzen A."/>
            <person name="Sullivan W."/>
            <person name="Andreopoulos W.B."/>
            <person name="Clum A."/>
            <person name="Lindquist E."/>
            <person name="Daum C."/>
            <person name="Ramamoorthy G.K."/>
            <person name="Gryganskyi A."/>
            <person name="Culley D."/>
            <person name="Magnuson J.K."/>
            <person name="James T.Y."/>
            <person name="O'Malley M.A."/>
            <person name="Stajich J.E."/>
            <person name="Spatafora J.W."/>
            <person name="Visel A."/>
            <person name="Grigoriev I.V."/>
        </authorList>
    </citation>
    <scope>NUCLEOTIDE SEQUENCE [LARGE SCALE GENOMIC DNA]</scope>
    <source>
        <strain evidence="1 2">JEL800</strain>
    </source>
</reference>
<comment type="caution">
    <text evidence="1">The sequence shown here is derived from an EMBL/GenBank/DDBJ whole genome shotgun (WGS) entry which is preliminary data.</text>
</comment>
<accession>A0A1Y2C1N0</accession>
<evidence type="ECO:0000313" key="1">
    <source>
        <dbReference type="EMBL" id="ORY40804.1"/>
    </source>
</evidence>
<organism evidence="1 2">
    <name type="scientific">Rhizoclosmatium globosum</name>
    <dbReference type="NCBI Taxonomy" id="329046"/>
    <lineage>
        <taxon>Eukaryota</taxon>
        <taxon>Fungi</taxon>
        <taxon>Fungi incertae sedis</taxon>
        <taxon>Chytridiomycota</taxon>
        <taxon>Chytridiomycota incertae sedis</taxon>
        <taxon>Chytridiomycetes</taxon>
        <taxon>Chytridiales</taxon>
        <taxon>Chytriomycetaceae</taxon>
        <taxon>Rhizoclosmatium</taxon>
    </lineage>
</organism>
<name>A0A1Y2C1N0_9FUNG</name>
<dbReference type="Proteomes" id="UP000193642">
    <property type="component" value="Unassembled WGS sequence"/>
</dbReference>
<keyword evidence="2" id="KW-1185">Reference proteome</keyword>
<gene>
    <name evidence="1" type="ORF">BCR33DRAFT_359153</name>
</gene>